<dbReference type="CDD" id="cd03035">
    <property type="entry name" value="ArsC_Yffb"/>
    <property type="match status" value="1"/>
</dbReference>
<proteinExistence type="inferred from homology"/>
<name>A0AAC9XND4_9GAMM</name>
<reference evidence="3 4" key="1">
    <citation type="submission" date="2017-06" db="EMBL/GenBank/DDBJ databases">
        <title>Complete genome sequence of Shewanella marisflavi EP1 associated with anaerobic 2,4-dinitrotoluene reduction and salt tolerance.</title>
        <authorList>
            <person name="Huang J."/>
        </authorList>
    </citation>
    <scope>NUCLEOTIDE SEQUENCE [LARGE SCALE GENOMIC DNA]</scope>
    <source>
        <strain evidence="3 4">EP1</strain>
    </source>
</reference>
<dbReference type="KEGG" id="smav:CFF01_10045"/>
<dbReference type="InterPro" id="IPR006660">
    <property type="entry name" value="Arsenate_reductase-like"/>
</dbReference>
<evidence type="ECO:0000256" key="2">
    <source>
        <dbReference type="PROSITE-ProRule" id="PRU01282"/>
    </source>
</evidence>
<dbReference type="Proteomes" id="UP000198233">
    <property type="component" value="Chromosome"/>
</dbReference>
<evidence type="ECO:0000313" key="4">
    <source>
        <dbReference type="Proteomes" id="UP000198233"/>
    </source>
</evidence>
<dbReference type="RefSeq" id="WP_088904704.1">
    <property type="nucleotide sequence ID" value="NZ_CP022272.1"/>
</dbReference>
<protein>
    <submittedName>
        <fullName evidence="3">ArsC family reductase</fullName>
    </submittedName>
</protein>
<dbReference type="Gene3D" id="3.40.30.10">
    <property type="entry name" value="Glutaredoxin"/>
    <property type="match status" value="1"/>
</dbReference>
<dbReference type="PANTHER" id="PTHR30041:SF8">
    <property type="entry name" value="PROTEIN YFFB"/>
    <property type="match status" value="1"/>
</dbReference>
<dbReference type="NCBIfam" id="TIGR01617">
    <property type="entry name" value="arsC_related"/>
    <property type="match status" value="1"/>
</dbReference>
<dbReference type="InterPro" id="IPR036249">
    <property type="entry name" value="Thioredoxin-like_sf"/>
</dbReference>
<organism evidence="3 4">
    <name type="scientific">Shewanella marisflavi</name>
    <dbReference type="NCBI Taxonomy" id="260364"/>
    <lineage>
        <taxon>Bacteria</taxon>
        <taxon>Pseudomonadati</taxon>
        <taxon>Pseudomonadota</taxon>
        <taxon>Gammaproteobacteria</taxon>
        <taxon>Alteromonadales</taxon>
        <taxon>Shewanellaceae</taxon>
        <taxon>Shewanella</taxon>
    </lineage>
</organism>
<dbReference type="PROSITE" id="PS51353">
    <property type="entry name" value="ARSC"/>
    <property type="match status" value="1"/>
</dbReference>
<accession>A0AAC9XND4</accession>
<dbReference type="Pfam" id="PF03960">
    <property type="entry name" value="ArsC"/>
    <property type="match status" value="1"/>
</dbReference>
<gene>
    <name evidence="3" type="ORF">CFF01_10045</name>
</gene>
<dbReference type="SUPFAM" id="SSF52833">
    <property type="entry name" value="Thioredoxin-like"/>
    <property type="match status" value="1"/>
</dbReference>
<dbReference type="PANTHER" id="PTHR30041">
    <property type="entry name" value="ARSENATE REDUCTASE"/>
    <property type="match status" value="1"/>
</dbReference>
<dbReference type="AlphaFoldDB" id="A0AAC9XND4"/>
<dbReference type="InterPro" id="IPR006504">
    <property type="entry name" value="Tscrpt_reg_Spx/MgsR"/>
</dbReference>
<sequence length="130" mass="15034">MVAFGVQRNGPNKENQIVTLYGIKNCDTVKKALKWLEANQQSVTFHDFRVDGLTQQQIESWTEQVGWENLFNKRSTSFRNLSDAEKVDIDQTKAIDLMLTYPTLIKRPVLEHQGKVSVGFKPAQYEEIFR</sequence>
<dbReference type="EMBL" id="CP022272">
    <property type="protein sequence ID" value="ASJ96891.1"/>
    <property type="molecule type" value="Genomic_DNA"/>
</dbReference>
<evidence type="ECO:0000256" key="1">
    <source>
        <dbReference type="ARBA" id="ARBA00007198"/>
    </source>
</evidence>
<dbReference type="NCBIfam" id="NF008107">
    <property type="entry name" value="PRK10853.1"/>
    <property type="match status" value="1"/>
</dbReference>
<evidence type="ECO:0000313" key="3">
    <source>
        <dbReference type="EMBL" id="ASJ96891.1"/>
    </source>
</evidence>
<comment type="similarity">
    <text evidence="1 2">Belongs to the ArsC family.</text>
</comment>